<dbReference type="InterPro" id="IPR037914">
    <property type="entry name" value="SpoVT-AbrB_sf"/>
</dbReference>
<feature type="domain" description="Toxin SymE-like" evidence="1">
    <location>
        <begin position="24"/>
        <end position="66"/>
    </location>
</feature>
<dbReference type="OrthoDB" id="675523at2"/>
<dbReference type="GO" id="GO:0005737">
    <property type="term" value="C:cytoplasm"/>
    <property type="evidence" value="ECO:0007669"/>
    <property type="project" value="InterPro"/>
</dbReference>
<dbReference type="Pfam" id="PF08845">
    <property type="entry name" value="SymE_toxin"/>
    <property type="match status" value="1"/>
</dbReference>
<dbReference type="GO" id="GO:0003723">
    <property type="term" value="F:RNA binding"/>
    <property type="evidence" value="ECO:0007669"/>
    <property type="project" value="InterPro"/>
</dbReference>
<evidence type="ECO:0000313" key="2">
    <source>
        <dbReference type="EMBL" id="SEA14429.1"/>
    </source>
</evidence>
<organism evidence="2 3">
    <name type="scientific">Arachidicoccus rhizosphaerae</name>
    <dbReference type="NCBI Taxonomy" id="551991"/>
    <lineage>
        <taxon>Bacteria</taxon>
        <taxon>Pseudomonadati</taxon>
        <taxon>Bacteroidota</taxon>
        <taxon>Chitinophagia</taxon>
        <taxon>Chitinophagales</taxon>
        <taxon>Chitinophagaceae</taxon>
        <taxon>Arachidicoccus</taxon>
    </lineage>
</organism>
<proteinExistence type="predicted"/>
<dbReference type="EMBL" id="FNQY01000009">
    <property type="protein sequence ID" value="SEA14429.1"/>
    <property type="molecule type" value="Genomic_DNA"/>
</dbReference>
<evidence type="ECO:0000259" key="1">
    <source>
        <dbReference type="Pfam" id="PF08845"/>
    </source>
</evidence>
<dbReference type="STRING" id="551991.SAMN05192529_10922"/>
<dbReference type="GO" id="GO:0016788">
    <property type="term" value="F:hydrolase activity, acting on ester bonds"/>
    <property type="evidence" value="ECO:0007669"/>
    <property type="project" value="InterPro"/>
</dbReference>
<sequence length="78" mass="8948">MEERNRKQVKVQGKFRESQSRLMFKRGSNKIVPWLTVSGLWLAKLGFNVGDMVNITMDNNKIIIEPAEKNPSVMNEVA</sequence>
<dbReference type="Proteomes" id="UP000199041">
    <property type="component" value="Unassembled WGS sequence"/>
</dbReference>
<keyword evidence="3" id="KW-1185">Reference proteome</keyword>
<dbReference type="InterPro" id="IPR014944">
    <property type="entry name" value="Toxin_SymE-like"/>
</dbReference>
<dbReference type="AlphaFoldDB" id="A0A1H3YS95"/>
<gene>
    <name evidence="2" type="ORF">SAMN05192529_10922</name>
</gene>
<dbReference type="SUPFAM" id="SSF89447">
    <property type="entry name" value="AbrB/MazE/MraZ-like"/>
    <property type="match status" value="1"/>
</dbReference>
<name>A0A1H3YS95_9BACT</name>
<reference evidence="2 3" key="1">
    <citation type="submission" date="2016-10" db="EMBL/GenBank/DDBJ databases">
        <authorList>
            <person name="de Groot N.N."/>
        </authorList>
    </citation>
    <scope>NUCLEOTIDE SEQUENCE [LARGE SCALE GENOMIC DNA]</scope>
    <source>
        <strain evidence="2 3">Vu-144</strain>
    </source>
</reference>
<dbReference type="GO" id="GO:0016070">
    <property type="term" value="P:RNA metabolic process"/>
    <property type="evidence" value="ECO:0007669"/>
    <property type="project" value="InterPro"/>
</dbReference>
<accession>A0A1H3YS95</accession>
<evidence type="ECO:0000313" key="3">
    <source>
        <dbReference type="Proteomes" id="UP000199041"/>
    </source>
</evidence>
<dbReference type="RefSeq" id="WP_091396949.1">
    <property type="nucleotide sequence ID" value="NZ_FNQY01000009.1"/>
</dbReference>
<protein>
    <submittedName>
        <fullName evidence="2">Toxin SymE, type I toxin-antitoxin system</fullName>
    </submittedName>
</protein>